<keyword evidence="3" id="KW-1185">Reference proteome</keyword>
<dbReference type="KEGG" id="ock:EXM22_08875"/>
<sequence length="349" mass="38878">MNNQQNKSHASRNALIIIGIIIFLVVGLPLLFVWLLLPSSSQMKRLDASFHQQYESSLSPIPPDDYILLEESDLEVLMNKGVSAFMEEAQDIHFAGIDLVVDEDHLSLLFAVTSVLPWNKKKDELKLTPFAGEVFFEVINTEPSLLSVQLKKIKIGKLGIPVAALMKLQFLKDSLTNSLSFLPGTSRVDLKNATALINLNDVADEWIPGALWSELSLHPEKIRLHFILPEEEQNTLKKLCTNLGGYMPSFHASLLPVLPAESGPILKSCETVMLRITSSQSDSLNPLSGVFFIATSYIDLWLSLSEDDQEKVLEQSVKFMESNPEAMEGIVQYIETFEDTVESVDGSTE</sequence>
<evidence type="ECO:0000313" key="2">
    <source>
        <dbReference type="EMBL" id="QEN08092.1"/>
    </source>
</evidence>
<dbReference type="Proteomes" id="UP000324209">
    <property type="component" value="Chromosome"/>
</dbReference>
<reference evidence="2 3" key="1">
    <citation type="submission" date="2019-02" db="EMBL/GenBank/DDBJ databases">
        <title>Complete Genome Sequence and Methylome Analysis of free living Spirochaetas.</title>
        <authorList>
            <person name="Fomenkov A."/>
            <person name="Dubinina G."/>
            <person name="Leshcheva N."/>
            <person name="Mikheeva N."/>
            <person name="Grabovich M."/>
            <person name="Vincze T."/>
            <person name="Roberts R.J."/>
        </authorList>
    </citation>
    <scope>NUCLEOTIDE SEQUENCE [LARGE SCALE GENOMIC DNA]</scope>
    <source>
        <strain evidence="2 3">K2</strain>
    </source>
</reference>
<dbReference type="EMBL" id="CP036150">
    <property type="protein sequence ID" value="QEN08092.1"/>
    <property type="molecule type" value="Genomic_DNA"/>
</dbReference>
<keyword evidence="1" id="KW-0812">Transmembrane</keyword>
<dbReference type="AlphaFoldDB" id="A0A5C1QPP5"/>
<feature type="transmembrane region" description="Helical" evidence="1">
    <location>
        <begin position="14"/>
        <end position="37"/>
    </location>
</feature>
<gene>
    <name evidence="2" type="ORF">EXM22_08875</name>
</gene>
<accession>A0A5C1QPP5</accession>
<protein>
    <submittedName>
        <fullName evidence="2">Uncharacterized protein</fullName>
    </submittedName>
</protein>
<dbReference type="RefSeq" id="WP_149486172.1">
    <property type="nucleotide sequence ID" value="NZ_CP036150.1"/>
</dbReference>
<evidence type="ECO:0000313" key="3">
    <source>
        <dbReference type="Proteomes" id="UP000324209"/>
    </source>
</evidence>
<proteinExistence type="predicted"/>
<keyword evidence="1" id="KW-0472">Membrane</keyword>
<name>A0A5C1QPP5_9SPIO</name>
<keyword evidence="1" id="KW-1133">Transmembrane helix</keyword>
<evidence type="ECO:0000256" key="1">
    <source>
        <dbReference type="SAM" id="Phobius"/>
    </source>
</evidence>
<organism evidence="2 3">
    <name type="scientific">Oceanispirochaeta crateris</name>
    <dbReference type="NCBI Taxonomy" id="2518645"/>
    <lineage>
        <taxon>Bacteria</taxon>
        <taxon>Pseudomonadati</taxon>
        <taxon>Spirochaetota</taxon>
        <taxon>Spirochaetia</taxon>
        <taxon>Spirochaetales</taxon>
        <taxon>Spirochaetaceae</taxon>
        <taxon>Oceanispirochaeta</taxon>
    </lineage>
</organism>